<dbReference type="EMBL" id="JARGEQ010000047">
    <property type="protein sequence ID" value="MDF1585868.1"/>
    <property type="molecule type" value="Genomic_DNA"/>
</dbReference>
<accession>A0AAP3XPV2</accession>
<evidence type="ECO:0000313" key="1">
    <source>
        <dbReference type="EMBL" id="MDF1585868.1"/>
    </source>
</evidence>
<dbReference type="AlphaFoldDB" id="A0AAP3XPV2"/>
<sequence length="302" mass="33937">MATLLEQIEAVLAPETERRAAPSVHAVADAARRHWGGGVVAVLFYGSCLRSGEDEGKLVDLYLLAEGYGQVHRWFLPRLLNRLVPPNVYYVETVFEGRTVRAKYALVSLEQLSRLVGPETDNPYFWARFAQPTGILWARDPAVAATVRRALAQAVASMAAAARPLLGAAPTARDLWVEALAQTYATELRSEPAGKGHELFDHAPERWERLGRLVLAALPAPGKGDREACRARWRRRQRQGKLWSVARLVKAAFTFQGGADYLVWKVERHSGVRMELTPWQRRHPVLAAPVLFWKYRRLGAFR</sequence>
<reference evidence="1 2" key="1">
    <citation type="submission" date="2023-03" db="EMBL/GenBank/DDBJ databases">
        <title>YIM 152171 draft genome.</title>
        <authorList>
            <person name="Yang Z."/>
        </authorList>
    </citation>
    <scope>NUCLEOTIDE SEQUENCE [LARGE SCALE GENOMIC DNA]</scope>
    <source>
        <strain evidence="1 2">YIM 152171</strain>
    </source>
</reference>
<protein>
    <submittedName>
        <fullName evidence="1">Uncharacterized protein</fullName>
    </submittedName>
</protein>
<keyword evidence="2" id="KW-1185">Reference proteome</keyword>
<gene>
    <name evidence="1" type="ORF">PZ740_05655</name>
</gene>
<organism evidence="1 2">
    <name type="scientific">Marinimicrococcus flavescens</name>
    <dbReference type="NCBI Taxonomy" id="3031815"/>
    <lineage>
        <taxon>Bacteria</taxon>
        <taxon>Pseudomonadati</taxon>
        <taxon>Pseudomonadota</taxon>
        <taxon>Alphaproteobacteria</taxon>
        <taxon>Geminicoccales</taxon>
        <taxon>Geminicoccaceae</taxon>
        <taxon>Marinimicrococcus</taxon>
    </lineage>
</organism>
<evidence type="ECO:0000313" key="2">
    <source>
        <dbReference type="Proteomes" id="UP001301140"/>
    </source>
</evidence>
<comment type="caution">
    <text evidence="1">The sequence shown here is derived from an EMBL/GenBank/DDBJ whole genome shotgun (WGS) entry which is preliminary data.</text>
</comment>
<dbReference type="Proteomes" id="UP001301140">
    <property type="component" value="Unassembled WGS sequence"/>
</dbReference>
<name>A0AAP3XPV2_9PROT</name>
<dbReference type="RefSeq" id="WP_327788289.1">
    <property type="nucleotide sequence ID" value="NZ_JARGEQ010000047.1"/>
</dbReference>
<proteinExistence type="predicted"/>